<evidence type="ECO:0000256" key="5">
    <source>
        <dbReference type="ARBA" id="ARBA00023004"/>
    </source>
</evidence>
<dbReference type="CDD" id="cd01335">
    <property type="entry name" value="Radical_SAM"/>
    <property type="match status" value="1"/>
</dbReference>
<reference evidence="8 9" key="1">
    <citation type="submission" date="2020-11" db="EMBL/GenBank/DDBJ databases">
        <title>Fusibacter basophilias sp. nov.</title>
        <authorList>
            <person name="Qiu D."/>
        </authorList>
    </citation>
    <scope>NUCLEOTIDE SEQUENCE [LARGE SCALE GENOMIC DNA]</scope>
    <source>
        <strain evidence="8 9">Q10-2</strain>
    </source>
</reference>
<dbReference type="InterPro" id="IPR007197">
    <property type="entry name" value="rSAM"/>
</dbReference>
<keyword evidence="9" id="KW-1185">Reference proteome</keyword>
<evidence type="ECO:0000256" key="3">
    <source>
        <dbReference type="ARBA" id="ARBA00022691"/>
    </source>
</evidence>
<name>A0ABR9ZQQ3_9FIRM</name>
<dbReference type="InterPro" id="IPR013785">
    <property type="entry name" value="Aldolase_TIM"/>
</dbReference>
<dbReference type="PANTHER" id="PTHR43787">
    <property type="entry name" value="FEMO COFACTOR BIOSYNTHESIS PROTEIN NIFB-RELATED"/>
    <property type="match status" value="1"/>
</dbReference>
<organism evidence="8 9">
    <name type="scientific">Fusibacter ferrireducens</name>
    <dbReference type="NCBI Taxonomy" id="2785058"/>
    <lineage>
        <taxon>Bacteria</taxon>
        <taxon>Bacillati</taxon>
        <taxon>Bacillota</taxon>
        <taxon>Clostridia</taxon>
        <taxon>Eubacteriales</taxon>
        <taxon>Eubacteriales Family XII. Incertae Sedis</taxon>
        <taxon>Fusibacter</taxon>
    </lineage>
</organism>
<evidence type="ECO:0000313" key="9">
    <source>
        <dbReference type="Proteomes" id="UP000614200"/>
    </source>
</evidence>
<evidence type="ECO:0000256" key="4">
    <source>
        <dbReference type="ARBA" id="ARBA00022723"/>
    </source>
</evidence>
<accession>A0ABR9ZQQ3</accession>
<keyword evidence="6" id="KW-0411">Iron-sulfur</keyword>
<feature type="domain" description="Radical SAM core" evidence="7">
    <location>
        <begin position="12"/>
        <end position="234"/>
    </location>
</feature>
<keyword evidence="2" id="KW-0004">4Fe-4S</keyword>
<dbReference type="Gene3D" id="3.20.20.70">
    <property type="entry name" value="Aldolase class I"/>
    <property type="match status" value="1"/>
</dbReference>
<dbReference type="PANTHER" id="PTHR43787:SF11">
    <property type="entry name" value="UPF0026 PROTEIN SLR1464"/>
    <property type="match status" value="1"/>
</dbReference>
<evidence type="ECO:0000259" key="7">
    <source>
        <dbReference type="PROSITE" id="PS51918"/>
    </source>
</evidence>
<sequence>MNKFKYKDIYVENGKNVLEVNILPEKYCNFDCIFCPIGRSKNQTDEVQEFDNTKECIQELEQKIESTNPELVFINSAGEALVHSKIDEIIDCIKSKGIKVKLLSNGYLLNDSKYKVIAEKCDEVIGEIKVVNEADFQKLQRPIDGYTLEDHVFNMAMFNNNYRGKFILEVTIIKGYNDNTEAVEKMSKMIRMIKPDEIIVMTLDGIFEKKLGISNDVLKRIENELVNDNGLYKR</sequence>
<dbReference type="SFLD" id="SFLDS00029">
    <property type="entry name" value="Radical_SAM"/>
    <property type="match status" value="1"/>
</dbReference>
<comment type="caution">
    <text evidence="8">The sequence shown here is derived from an EMBL/GenBank/DDBJ whole genome shotgun (WGS) entry which is preliminary data.</text>
</comment>
<evidence type="ECO:0000313" key="8">
    <source>
        <dbReference type="EMBL" id="MBF4692311.1"/>
    </source>
</evidence>
<protein>
    <submittedName>
        <fullName evidence="8">Radical SAM protein</fullName>
    </submittedName>
</protein>
<dbReference type="EMBL" id="JADKNH010000002">
    <property type="protein sequence ID" value="MBF4692311.1"/>
    <property type="molecule type" value="Genomic_DNA"/>
</dbReference>
<dbReference type="InterPro" id="IPR058240">
    <property type="entry name" value="rSAM_sf"/>
</dbReference>
<keyword evidence="4" id="KW-0479">Metal-binding</keyword>
<dbReference type="SUPFAM" id="SSF102114">
    <property type="entry name" value="Radical SAM enzymes"/>
    <property type="match status" value="1"/>
</dbReference>
<dbReference type="PROSITE" id="PS51918">
    <property type="entry name" value="RADICAL_SAM"/>
    <property type="match status" value="1"/>
</dbReference>
<dbReference type="RefSeq" id="WP_194700545.1">
    <property type="nucleotide sequence ID" value="NZ_JADKNH010000002.1"/>
</dbReference>
<dbReference type="Pfam" id="PF04055">
    <property type="entry name" value="Radical_SAM"/>
    <property type="match status" value="1"/>
</dbReference>
<evidence type="ECO:0000256" key="1">
    <source>
        <dbReference type="ARBA" id="ARBA00001966"/>
    </source>
</evidence>
<proteinExistence type="predicted"/>
<keyword evidence="3" id="KW-0949">S-adenosyl-L-methionine</keyword>
<evidence type="ECO:0000256" key="6">
    <source>
        <dbReference type="ARBA" id="ARBA00023014"/>
    </source>
</evidence>
<gene>
    <name evidence="8" type="ORF">ISU02_04250</name>
</gene>
<comment type="cofactor">
    <cofactor evidence="1">
        <name>[4Fe-4S] cluster</name>
        <dbReference type="ChEBI" id="CHEBI:49883"/>
    </cofactor>
</comment>
<evidence type="ECO:0000256" key="2">
    <source>
        <dbReference type="ARBA" id="ARBA00022485"/>
    </source>
</evidence>
<dbReference type="Proteomes" id="UP000614200">
    <property type="component" value="Unassembled WGS sequence"/>
</dbReference>
<keyword evidence="5" id="KW-0408">Iron</keyword>